<evidence type="ECO:0000313" key="6">
    <source>
        <dbReference type="EMBL" id="KAK5600188.1"/>
    </source>
</evidence>
<evidence type="ECO:0000256" key="3">
    <source>
        <dbReference type="ARBA" id="ARBA00023242"/>
    </source>
</evidence>
<evidence type="ECO:0000256" key="4">
    <source>
        <dbReference type="SAM" id="MobiDB-lite"/>
    </source>
</evidence>
<reference evidence="6 7" key="1">
    <citation type="submission" date="2021-06" db="EMBL/GenBank/DDBJ databases">
        <authorList>
            <person name="Palmer J.M."/>
        </authorList>
    </citation>
    <scope>NUCLEOTIDE SEQUENCE [LARGE SCALE GENOMIC DNA]</scope>
    <source>
        <strain evidence="6 7">MEX-2019</strain>
        <tissue evidence="6">Muscle</tissue>
    </source>
</reference>
<dbReference type="AlphaFoldDB" id="A0AAV9QRU6"/>
<gene>
    <name evidence="6" type="primary">LIN54</name>
    <name evidence="6" type="ORF">CRENBAI_005809</name>
</gene>
<dbReference type="InterPro" id="IPR028307">
    <property type="entry name" value="Lin-54_fam"/>
</dbReference>
<dbReference type="EMBL" id="JAHHUM010002895">
    <property type="protein sequence ID" value="KAK5600188.1"/>
    <property type="molecule type" value="Genomic_DNA"/>
</dbReference>
<evidence type="ECO:0000256" key="1">
    <source>
        <dbReference type="ARBA" id="ARBA00004123"/>
    </source>
</evidence>
<dbReference type="InterPro" id="IPR005172">
    <property type="entry name" value="CRC"/>
</dbReference>
<feature type="region of interest" description="Disordered" evidence="4">
    <location>
        <begin position="24"/>
        <end position="49"/>
    </location>
</feature>
<dbReference type="PROSITE" id="PS51634">
    <property type="entry name" value="CRC"/>
    <property type="match status" value="1"/>
</dbReference>
<sequence length="810" mass="85339">MDVVSPELNSLLPDEIMDTEAIEEVPHSQSDGSAVQSEPTHDTSVPMETDAPMSSEVLSIYSNATSVEHIQTVTTSAATDSTLSVIPGSQSSITISTSPTLFTIKPALVTSTATTKTTDSVTGTTVSTSGMQKLTTPFAISAANHQIILNKLASSQATEAAKAAGTPPQVIKQEGQKLLVTAIGKTGQPIVLQLPHTGNKPGVSQTSGDTKSPTPQFKVVTIGGRELKPVVGSPGNQMTTLQAQQLKTVQIPKNTPASSAAPIKFIITKTVNSKGLSPQTSVTPVIAGRVMTQTSPVMSPKTITLSEPHNTTISSIPGKKIAISPLKTPSKVTVVSVASPTSNTSQKSVALPVSVALGQQILAVQQSTPASPVKVATSQTTAQNIKPVQSVTVGGVGGSQFKTIIPLATQPNVQQIQVPGSRFHYVRLVTATTASAAIQPGAPNTSSVAAGKPLVVNAGAVRMSVPVVQAQTMKQVAPKPLTSAPQVVTTSQTQQRLIMPATPLPQIQPNFTNLPPGTVLASAPGGSNVGYAVVPAQYVTQLQQSQFVTLASSSSFPASSSIQTQAKLPYNGVSAAETTSRPRKPCNCTKSQCLKLYCDCFANGEFCSNCNCNNCFNNLEHETERLKAIKTCLDRNPEAFKPKIGKGKEGESDRRHSKGCNCKRSGCLKNYCECYEAKIMCSSICKCVGCKNFEESPERKTLMHLADAAEVRVQQQTAAKTKLSSQISDLLMRTTPIISSGGGRLPYTFVTKEVLEATCECLLEQAKRAEQTHQPQEEAERMILEEFGHCLMSIISSAGKAKADCASINC</sequence>
<keyword evidence="3" id="KW-0539">Nucleus</keyword>
<name>A0AAV9QRU6_9TELE</name>
<comment type="subcellular location">
    <subcellularLocation>
        <location evidence="1">Nucleus</location>
    </subcellularLocation>
</comment>
<keyword evidence="7" id="KW-1185">Reference proteome</keyword>
<dbReference type="PANTHER" id="PTHR12446">
    <property type="entry name" value="TESMIN/TSO1-RELATED"/>
    <property type="match status" value="1"/>
</dbReference>
<dbReference type="Proteomes" id="UP001311232">
    <property type="component" value="Unassembled WGS sequence"/>
</dbReference>
<feature type="domain" description="CRC" evidence="5">
    <location>
        <begin position="582"/>
        <end position="695"/>
    </location>
</feature>
<evidence type="ECO:0000313" key="7">
    <source>
        <dbReference type="Proteomes" id="UP001311232"/>
    </source>
</evidence>
<evidence type="ECO:0000259" key="5">
    <source>
        <dbReference type="PROSITE" id="PS51634"/>
    </source>
</evidence>
<comment type="caution">
    <text evidence="6">The sequence shown here is derived from an EMBL/GenBank/DDBJ whole genome shotgun (WGS) entry which is preliminary data.</text>
</comment>
<dbReference type="GO" id="GO:0005634">
    <property type="term" value="C:nucleus"/>
    <property type="evidence" value="ECO:0007669"/>
    <property type="project" value="UniProtKB-SubCell"/>
</dbReference>
<dbReference type="InterPro" id="IPR033467">
    <property type="entry name" value="Tesmin/TSO1-like_CXC"/>
</dbReference>
<dbReference type="PANTHER" id="PTHR12446:SF34">
    <property type="entry name" value="PROTEIN LIN-54 HOMOLOG"/>
    <property type="match status" value="1"/>
</dbReference>
<organism evidence="6 7">
    <name type="scientific">Crenichthys baileyi</name>
    <name type="common">White River springfish</name>
    <dbReference type="NCBI Taxonomy" id="28760"/>
    <lineage>
        <taxon>Eukaryota</taxon>
        <taxon>Metazoa</taxon>
        <taxon>Chordata</taxon>
        <taxon>Craniata</taxon>
        <taxon>Vertebrata</taxon>
        <taxon>Euteleostomi</taxon>
        <taxon>Actinopterygii</taxon>
        <taxon>Neopterygii</taxon>
        <taxon>Teleostei</taxon>
        <taxon>Neoteleostei</taxon>
        <taxon>Acanthomorphata</taxon>
        <taxon>Ovalentaria</taxon>
        <taxon>Atherinomorphae</taxon>
        <taxon>Cyprinodontiformes</taxon>
        <taxon>Goodeidae</taxon>
        <taxon>Crenichthys</taxon>
    </lineage>
</organism>
<dbReference type="Pfam" id="PF03638">
    <property type="entry name" value="TCR"/>
    <property type="match status" value="2"/>
</dbReference>
<protein>
    <submittedName>
        <fullName evidence="6">Protein lin-54</fullName>
    </submittedName>
</protein>
<feature type="compositionally biased region" description="Polar residues" evidence="4">
    <location>
        <begin position="27"/>
        <end position="38"/>
    </location>
</feature>
<dbReference type="SMART" id="SM01114">
    <property type="entry name" value="CXC"/>
    <property type="match status" value="2"/>
</dbReference>
<dbReference type="GO" id="GO:0006355">
    <property type="term" value="P:regulation of DNA-templated transcription"/>
    <property type="evidence" value="ECO:0007669"/>
    <property type="project" value="TreeGrafter"/>
</dbReference>
<proteinExistence type="inferred from homology"/>
<evidence type="ECO:0000256" key="2">
    <source>
        <dbReference type="ARBA" id="ARBA00007267"/>
    </source>
</evidence>
<comment type="similarity">
    <text evidence="2">Belongs to the lin-54 family.</text>
</comment>
<accession>A0AAV9QRU6</accession>